<proteinExistence type="predicted"/>
<name>A0A8S0RM16_OLEEU</name>
<dbReference type="Proteomes" id="UP000594638">
    <property type="component" value="Unassembled WGS sequence"/>
</dbReference>
<evidence type="ECO:0000313" key="2">
    <source>
        <dbReference type="Proteomes" id="UP000594638"/>
    </source>
</evidence>
<organism evidence="1 2">
    <name type="scientific">Olea europaea subsp. europaea</name>
    <dbReference type="NCBI Taxonomy" id="158383"/>
    <lineage>
        <taxon>Eukaryota</taxon>
        <taxon>Viridiplantae</taxon>
        <taxon>Streptophyta</taxon>
        <taxon>Embryophyta</taxon>
        <taxon>Tracheophyta</taxon>
        <taxon>Spermatophyta</taxon>
        <taxon>Magnoliopsida</taxon>
        <taxon>eudicotyledons</taxon>
        <taxon>Gunneridae</taxon>
        <taxon>Pentapetalae</taxon>
        <taxon>asterids</taxon>
        <taxon>lamiids</taxon>
        <taxon>Lamiales</taxon>
        <taxon>Oleaceae</taxon>
        <taxon>Oleeae</taxon>
        <taxon>Olea</taxon>
    </lineage>
</organism>
<comment type="caution">
    <text evidence="1">The sequence shown here is derived from an EMBL/GenBank/DDBJ whole genome shotgun (WGS) entry which is preliminary data.</text>
</comment>
<keyword evidence="2" id="KW-1185">Reference proteome</keyword>
<dbReference type="EMBL" id="CACTIH010003647">
    <property type="protein sequence ID" value="CAA2980448.1"/>
    <property type="molecule type" value="Genomic_DNA"/>
</dbReference>
<protein>
    <submittedName>
        <fullName evidence="1">Uncharacterized protein</fullName>
    </submittedName>
</protein>
<dbReference type="AlphaFoldDB" id="A0A8S0RM16"/>
<evidence type="ECO:0000313" key="1">
    <source>
        <dbReference type="EMBL" id="CAA2980448.1"/>
    </source>
</evidence>
<reference evidence="1 2" key="1">
    <citation type="submission" date="2019-12" db="EMBL/GenBank/DDBJ databases">
        <authorList>
            <person name="Alioto T."/>
            <person name="Alioto T."/>
            <person name="Gomez Garrido J."/>
        </authorList>
    </citation>
    <scope>NUCLEOTIDE SEQUENCE [LARGE SCALE GENOMIC DNA]</scope>
</reference>
<dbReference type="Gramene" id="OE9A088295T1">
    <property type="protein sequence ID" value="OE9A088295C1"/>
    <property type="gene ID" value="OE9A088295"/>
</dbReference>
<gene>
    <name evidence="1" type="ORF">OLEA9_A088295</name>
</gene>
<sequence length="101" mass="11725">MKHRPRAMLLRTAMRTPLHTVAMIYTHCKASNCSYYNSDRGQIQIYVYRKVWHGDGGRGIALVLMVVVPHEDGDGGSEGDGLAVILGVVNWRRWWLWQQWW</sequence>
<accession>A0A8S0RM16</accession>